<reference evidence="1 2" key="1">
    <citation type="submission" date="2016-10" db="EMBL/GenBank/DDBJ databases">
        <title>Paenibacillus species isolates.</title>
        <authorList>
            <person name="Beno S.M."/>
        </authorList>
    </citation>
    <scope>NUCLEOTIDE SEQUENCE [LARGE SCALE GENOMIC DNA]</scope>
    <source>
        <strain evidence="1 2">FSL H7-0744</strain>
    </source>
</reference>
<keyword evidence="2" id="KW-1185">Reference proteome</keyword>
<gene>
    <name evidence="1" type="ORF">BSK56_29985</name>
</gene>
<organism evidence="1 2">
    <name type="scientific">Paenibacillus borealis</name>
    <dbReference type="NCBI Taxonomy" id="160799"/>
    <lineage>
        <taxon>Bacteria</taxon>
        <taxon>Bacillati</taxon>
        <taxon>Bacillota</taxon>
        <taxon>Bacilli</taxon>
        <taxon>Bacillales</taxon>
        <taxon>Paenibacillaceae</taxon>
        <taxon>Paenibacillus</taxon>
    </lineage>
</organism>
<dbReference type="RefSeq" id="WP_076114069.1">
    <property type="nucleotide sequence ID" value="NZ_MPTB01000058.1"/>
</dbReference>
<evidence type="ECO:0008006" key="3">
    <source>
        <dbReference type="Google" id="ProtNLM"/>
    </source>
</evidence>
<sequence>MKWNRISVTIAVFDAVLIIALSITAATVGPDVVKLIQQFGSFTVTVDNQSDYDLFSVETGVLTSDSTGQIIESSSKESFEQGISSGTKVKISPELSLSGEGGIYLKYTDPRDESSPKTVGICSYTESLSGHSKVIITNDDVSVAENCS</sequence>
<evidence type="ECO:0000313" key="2">
    <source>
        <dbReference type="Proteomes" id="UP000187412"/>
    </source>
</evidence>
<accession>A0ABX3GXF1</accession>
<protein>
    <recommendedName>
        <fullName evidence="3">DUF4330 domain-containing protein</fullName>
    </recommendedName>
</protein>
<dbReference type="EMBL" id="MPTB01000058">
    <property type="protein sequence ID" value="OMD38974.1"/>
    <property type="molecule type" value="Genomic_DNA"/>
</dbReference>
<evidence type="ECO:0000313" key="1">
    <source>
        <dbReference type="EMBL" id="OMD38974.1"/>
    </source>
</evidence>
<proteinExistence type="predicted"/>
<comment type="caution">
    <text evidence="1">The sequence shown here is derived from an EMBL/GenBank/DDBJ whole genome shotgun (WGS) entry which is preliminary data.</text>
</comment>
<dbReference type="Proteomes" id="UP000187412">
    <property type="component" value="Unassembled WGS sequence"/>
</dbReference>
<name>A0ABX3GXF1_PAEBO</name>